<organism evidence="4 5">
    <name type="scientific">Salpingoeca rosetta (strain ATCC 50818 / BSB-021)</name>
    <dbReference type="NCBI Taxonomy" id="946362"/>
    <lineage>
        <taxon>Eukaryota</taxon>
        <taxon>Choanoflagellata</taxon>
        <taxon>Craspedida</taxon>
        <taxon>Salpingoecidae</taxon>
        <taxon>Salpingoeca</taxon>
    </lineage>
</organism>
<dbReference type="AlphaFoldDB" id="F2U287"/>
<keyword evidence="5" id="KW-1185">Reference proteome</keyword>
<dbReference type="RefSeq" id="XP_004996943.1">
    <property type="nucleotide sequence ID" value="XM_004996886.1"/>
</dbReference>
<dbReference type="PROSITE" id="PS51160">
    <property type="entry name" value="ACYLPHOSPHATASE_3"/>
    <property type="match status" value="1"/>
</dbReference>
<dbReference type="SUPFAM" id="SSF54975">
    <property type="entry name" value="Acylphosphatase/BLUF domain-like"/>
    <property type="match status" value="1"/>
</dbReference>
<dbReference type="OMA" id="KPLNSWG"/>
<feature type="domain" description="Acylphosphatase-like" evidence="3">
    <location>
        <begin position="6"/>
        <end position="102"/>
    </location>
</feature>
<evidence type="ECO:0000313" key="4">
    <source>
        <dbReference type="EMBL" id="EGD81739.1"/>
    </source>
</evidence>
<dbReference type="Proteomes" id="UP000007799">
    <property type="component" value="Unassembled WGS sequence"/>
</dbReference>
<dbReference type="GeneID" id="16077535"/>
<gene>
    <name evidence="4" type="ORF">PTSG_02451</name>
</gene>
<reference evidence="4" key="1">
    <citation type="submission" date="2009-08" db="EMBL/GenBank/DDBJ databases">
        <title>Annotation of Salpingoeca rosetta.</title>
        <authorList>
            <consortium name="The Broad Institute Genome Sequencing Platform"/>
            <person name="Russ C."/>
            <person name="Cuomo C."/>
            <person name="Burger G."/>
            <person name="Gray M.W."/>
            <person name="Holland P.W.H."/>
            <person name="King N."/>
            <person name="Lang F.B.F."/>
            <person name="Roger A.J."/>
            <person name="Ruiz-Trillo I."/>
            <person name="Young S.K."/>
            <person name="Zeng Q."/>
            <person name="Gargeya S."/>
            <person name="Alvarado L."/>
            <person name="Berlin A."/>
            <person name="Chapman S.B."/>
            <person name="Chen Z."/>
            <person name="Freedman E."/>
            <person name="Gellesch M."/>
            <person name="Goldberg J."/>
            <person name="Griggs A."/>
            <person name="Gujja S."/>
            <person name="Heilman E."/>
            <person name="Heiman D."/>
            <person name="Howarth C."/>
            <person name="Mehta T."/>
            <person name="Neiman D."/>
            <person name="Pearson M."/>
            <person name="Roberts A."/>
            <person name="Saif S."/>
            <person name="Shea T."/>
            <person name="Shenoy N."/>
            <person name="Sisk P."/>
            <person name="Stolte C."/>
            <person name="Sykes S."/>
            <person name="White J."/>
            <person name="Yandava C."/>
            <person name="Haas B."/>
            <person name="Nusbaum C."/>
            <person name="Birren B."/>
        </authorList>
    </citation>
    <scope>NUCLEOTIDE SEQUENCE</scope>
    <source>
        <strain evidence="4">ATCC 50818</strain>
    </source>
</reference>
<dbReference type="OrthoDB" id="10248766at2759"/>
<comment type="similarity">
    <text evidence="2">Belongs to the acylphosphatase family.</text>
</comment>
<name>F2U287_SALR5</name>
<evidence type="ECO:0000259" key="3">
    <source>
        <dbReference type="PROSITE" id="PS51160"/>
    </source>
</evidence>
<evidence type="ECO:0000256" key="2">
    <source>
        <dbReference type="RuleBase" id="RU004168"/>
    </source>
</evidence>
<dbReference type="Gene3D" id="3.30.70.100">
    <property type="match status" value="1"/>
</dbReference>
<dbReference type="eggNOG" id="ENOG502S3VU">
    <property type="taxonomic scope" value="Eukaryota"/>
</dbReference>
<dbReference type="EMBL" id="GL832959">
    <property type="protein sequence ID" value="EGD81739.1"/>
    <property type="molecule type" value="Genomic_DNA"/>
</dbReference>
<comment type="catalytic activity">
    <reaction evidence="1">
        <text>an acyl phosphate + H2O = a carboxylate + phosphate + H(+)</text>
        <dbReference type="Rhea" id="RHEA:14965"/>
        <dbReference type="ChEBI" id="CHEBI:15377"/>
        <dbReference type="ChEBI" id="CHEBI:15378"/>
        <dbReference type="ChEBI" id="CHEBI:29067"/>
        <dbReference type="ChEBI" id="CHEBI:43474"/>
        <dbReference type="ChEBI" id="CHEBI:59918"/>
        <dbReference type="EC" id="3.6.1.7"/>
    </reaction>
</comment>
<feature type="active site" evidence="1">
    <location>
        <position position="21"/>
    </location>
</feature>
<keyword evidence="1" id="KW-0378">Hydrolase</keyword>
<dbReference type="KEGG" id="sre:PTSG_02451"/>
<sequence>MAAIMERHLQVRGKVQGVMFRQTLMRAAQRLGLRAAASNMKQDKSLVKVSLFGDEDTVNTLVTNLGSGKAINSWGAKVSSIEDDPNPWPYDKHQVTTDNVDSKRWNPNVKMYL</sequence>
<dbReference type="InterPro" id="IPR036046">
    <property type="entry name" value="Acylphosphatase-like_dom_sf"/>
</dbReference>
<feature type="active site" evidence="1">
    <location>
        <position position="39"/>
    </location>
</feature>
<dbReference type="InterPro" id="IPR017968">
    <property type="entry name" value="Acylphosphatase_CS"/>
</dbReference>
<accession>F2U287</accession>
<proteinExistence type="inferred from homology"/>
<dbReference type="GO" id="GO:0003998">
    <property type="term" value="F:acylphosphatase activity"/>
    <property type="evidence" value="ECO:0007669"/>
    <property type="project" value="UniProtKB-EC"/>
</dbReference>
<dbReference type="EC" id="3.6.1.7" evidence="1"/>
<dbReference type="InParanoid" id="F2U287"/>
<protein>
    <recommendedName>
        <fullName evidence="1">acylphosphatase</fullName>
        <ecNumber evidence="1">3.6.1.7</ecNumber>
    </recommendedName>
</protein>
<evidence type="ECO:0000313" key="5">
    <source>
        <dbReference type="Proteomes" id="UP000007799"/>
    </source>
</evidence>
<dbReference type="PROSITE" id="PS00150">
    <property type="entry name" value="ACYLPHOSPHATASE_1"/>
    <property type="match status" value="1"/>
</dbReference>
<dbReference type="InterPro" id="IPR001792">
    <property type="entry name" value="Acylphosphatase-like_dom"/>
</dbReference>
<evidence type="ECO:0000256" key="1">
    <source>
        <dbReference type="PROSITE-ProRule" id="PRU00520"/>
    </source>
</evidence>
<dbReference type="Pfam" id="PF00708">
    <property type="entry name" value="Acylphosphatase"/>
    <property type="match status" value="1"/>
</dbReference>